<protein>
    <submittedName>
        <fullName evidence="1">Uncharacterized protein</fullName>
    </submittedName>
</protein>
<comment type="caution">
    <text evidence="1">The sequence shown here is derived from an EMBL/GenBank/DDBJ whole genome shotgun (WGS) entry which is preliminary data.</text>
</comment>
<dbReference type="EMBL" id="LXQA010568812">
    <property type="protein sequence ID" value="MCI59712.1"/>
    <property type="molecule type" value="Genomic_DNA"/>
</dbReference>
<proteinExistence type="predicted"/>
<accession>A0A392TFL2</accession>
<organism evidence="1 2">
    <name type="scientific">Trifolium medium</name>
    <dbReference type="NCBI Taxonomy" id="97028"/>
    <lineage>
        <taxon>Eukaryota</taxon>
        <taxon>Viridiplantae</taxon>
        <taxon>Streptophyta</taxon>
        <taxon>Embryophyta</taxon>
        <taxon>Tracheophyta</taxon>
        <taxon>Spermatophyta</taxon>
        <taxon>Magnoliopsida</taxon>
        <taxon>eudicotyledons</taxon>
        <taxon>Gunneridae</taxon>
        <taxon>Pentapetalae</taxon>
        <taxon>rosids</taxon>
        <taxon>fabids</taxon>
        <taxon>Fabales</taxon>
        <taxon>Fabaceae</taxon>
        <taxon>Papilionoideae</taxon>
        <taxon>50 kb inversion clade</taxon>
        <taxon>NPAAA clade</taxon>
        <taxon>Hologalegina</taxon>
        <taxon>IRL clade</taxon>
        <taxon>Trifolieae</taxon>
        <taxon>Trifolium</taxon>
    </lineage>
</organism>
<name>A0A392TFL2_9FABA</name>
<feature type="non-terminal residue" evidence="1">
    <location>
        <position position="28"/>
    </location>
</feature>
<keyword evidence="2" id="KW-1185">Reference proteome</keyword>
<dbReference type="AlphaFoldDB" id="A0A392TFL2"/>
<evidence type="ECO:0000313" key="1">
    <source>
        <dbReference type="EMBL" id="MCI59712.1"/>
    </source>
</evidence>
<reference evidence="1 2" key="1">
    <citation type="journal article" date="2018" name="Front. Plant Sci.">
        <title>Red Clover (Trifolium pratense) and Zigzag Clover (T. medium) - A Picture of Genomic Similarities and Differences.</title>
        <authorList>
            <person name="Dluhosova J."/>
            <person name="Istvanek J."/>
            <person name="Nedelnik J."/>
            <person name="Repkova J."/>
        </authorList>
    </citation>
    <scope>NUCLEOTIDE SEQUENCE [LARGE SCALE GENOMIC DNA]</scope>
    <source>
        <strain evidence="2">cv. 10/8</strain>
        <tissue evidence="1">Leaf</tissue>
    </source>
</reference>
<sequence>MTLRFQSPRRLGGLNFGTDDVGNVLAVS</sequence>
<evidence type="ECO:0000313" key="2">
    <source>
        <dbReference type="Proteomes" id="UP000265520"/>
    </source>
</evidence>
<dbReference type="Proteomes" id="UP000265520">
    <property type="component" value="Unassembled WGS sequence"/>
</dbReference>